<protein>
    <recommendedName>
        <fullName evidence="6">SPOR domain-containing protein</fullName>
    </recommendedName>
</protein>
<dbReference type="InterPro" id="IPR036680">
    <property type="entry name" value="SPOR-like_sf"/>
</dbReference>
<sequence>MFNNFLSFNDGLLVNYVAKQKDIDTIVATDQVFEYVDKLKKELDESGTYVIDRLGSFKKDSNGILRFQQSEDFADLLNEDSINPPDRNTDDKSDVVDEPKKKVFVLDVDEPDDKSEAIPTRKKVEAKTDVGAVETSEAKKVVVPPVASAPEKEKVEEKKVQLKKNTPVEDRHKKKNNSGLVIFLIITAIIIIILGVYFLWLKKPSEKQPKIVEKEVVKPVSKPAVVKDTVAVKHTVQQNQKPVKAKPSVVRPMKGQIHIIVGGFAEAANAHKMVDKLKKQGFSNAQLITKGSMHLVSIDSGTSYTKVEARQQEILDQRIESWLYTIK</sequence>
<evidence type="ECO:0000256" key="1">
    <source>
        <dbReference type="SAM" id="Phobius"/>
    </source>
</evidence>
<proteinExistence type="predicted"/>
<gene>
    <name evidence="4" type="ORF">JCM21142_342</name>
</gene>
<dbReference type="SUPFAM" id="SSF110997">
    <property type="entry name" value="Sporulation related repeat"/>
    <property type="match status" value="1"/>
</dbReference>
<dbReference type="InterPro" id="IPR041268">
    <property type="entry name" value="HU-CCDC81_bac_2"/>
</dbReference>
<keyword evidence="5" id="KW-1185">Reference proteome</keyword>
<feature type="domain" description="CCDC81-like prokaryotic HU" evidence="3">
    <location>
        <begin position="11"/>
        <end position="72"/>
    </location>
</feature>
<keyword evidence="1" id="KW-0472">Membrane</keyword>
<organism evidence="4 5">
    <name type="scientific">Saccharicrinis fermentans DSM 9555 = JCM 21142</name>
    <dbReference type="NCBI Taxonomy" id="869213"/>
    <lineage>
        <taxon>Bacteria</taxon>
        <taxon>Pseudomonadati</taxon>
        <taxon>Bacteroidota</taxon>
        <taxon>Bacteroidia</taxon>
        <taxon>Marinilabiliales</taxon>
        <taxon>Marinilabiliaceae</taxon>
        <taxon>Saccharicrinis</taxon>
    </lineage>
</organism>
<dbReference type="Pfam" id="PF05036">
    <property type="entry name" value="SPOR"/>
    <property type="match status" value="1"/>
</dbReference>
<dbReference type="Gene3D" id="3.30.70.1070">
    <property type="entry name" value="Sporulation related repeat"/>
    <property type="match status" value="1"/>
</dbReference>
<evidence type="ECO:0000259" key="3">
    <source>
        <dbReference type="Pfam" id="PF18175"/>
    </source>
</evidence>
<dbReference type="RefSeq" id="WP_044211935.1">
    <property type="nucleotide sequence ID" value="NZ_BAMD01000002.1"/>
</dbReference>
<dbReference type="InterPro" id="IPR007730">
    <property type="entry name" value="SPOR-like_dom"/>
</dbReference>
<dbReference type="AlphaFoldDB" id="W7Y2G1"/>
<keyword evidence="1" id="KW-0812">Transmembrane</keyword>
<dbReference type="GO" id="GO:0042834">
    <property type="term" value="F:peptidoglycan binding"/>
    <property type="evidence" value="ECO:0007669"/>
    <property type="project" value="InterPro"/>
</dbReference>
<feature type="domain" description="SPOR" evidence="2">
    <location>
        <begin position="258"/>
        <end position="323"/>
    </location>
</feature>
<accession>W7Y2G1</accession>
<keyword evidence="1" id="KW-1133">Transmembrane helix</keyword>
<feature type="transmembrane region" description="Helical" evidence="1">
    <location>
        <begin position="180"/>
        <end position="200"/>
    </location>
</feature>
<dbReference type="STRING" id="869213.GCA_000517085_03162"/>
<evidence type="ECO:0008006" key="6">
    <source>
        <dbReference type="Google" id="ProtNLM"/>
    </source>
</evidence>
<evidence type="ECO:0000313" key="5">
    <source>
        <dbReference type="Proteomes" id="UP000019402"/>
    </source>
</evidence>
<dbReference type="Pfam" id="PF18175">
    <property type="entry name" value="HU-CCDC81_bac_2"/>
    <property type="match status" value="1"/>
</dbReference>
<reference evidence="4 5" key="1">
    <citation type="journal article" date="2014" name="Genome Announc.">
        <title>Draft Genome Sequence of Cytophaga fermentans JCM 21142T, a Facultative Anaerobe Isolated from Marine Mud.</title>
        <authorList>
            <person name="Starns D."/>
            <person name="Oshima K."/>
            <person name="Suda W."/>
            <person name="Iino T."/>
            <person name="Yuki M."/>
            <person name="Inoue J."/>
            <person name="Kitamura K."/>
            <person name="Iida T."/>
            <person name="Darby A."/>
            <person name="Hattori M."/>
            <person name="Ohkuma M."/>
        </authorList>
    </citation>
    <scope>NUCLEOTIDE SEQUENCE [LARGE SCALE GENOMIC DNA]</scope>
    <source>
        <strain evidence="4 5">JCM 21142</strain>
    </source>
</reference>
<dbReference type="EMBL" id="BAMD01000002">
    <property type="protein sequence ID" value="GAF01728.1"/>
    <property type="molecule type" value="Genomic_DNA"/>
</dbReference>
<comment type="caution">
    <text evidence="4">The sequence shown here is derived from an EMBL/GenBank/DDBJ whole genome shotgun (WGS) entry which is preliminary data.</text>
</comment>
<name>W7Y2G1_9BACT</name>
<dbReference type="Proteomes" id="UP000019402">
    <property type="component" value="Unassembled WGS sequence"/>
</dbReference>
<dbReference type="eggNOG" id="COG3087">
    <property type="taxonomic scope" value="Bacteria"/>
</dbReference>
<evidence type="ECO:0000259" key="2">
    <source>
        <dbReference type="Pfam" id="PF05036"/>
    </source>
</evidence>
<evidence type="ECO:0000313" key="4">
    <source>
        <dbReference type="EMBL" id="GAF01728.1"/>
    </source>
</evidence>